<dbReference type="KEGG" id="mgly:NCTC10194_00017"/>
<evidence type="ECO:0000313" key="1">
    <source>
        <dbReference type="EMBL" id="VEU70023.1"/>
    </source>
</evidence>
<organism evidence="1 2">
    <name type="scientific">Mycoplasmopsis glycophila</name>
    <dbReference type="NCBI Taxonomy" id="171285"/>
    <lineage>
        <taxon>Bacteria</taxon>
        <taxon>Bacillati</taxon>
        <taxon>Mycoplasmatota</taxon>
        <taxon>Mycoplasmoidales</taxon>
        <taxon>Metamycoplasmataceae</taxon>
        <taxon>Mycoplasmopsis</taxon>
    </lineage>
</organism>
<dbReference type="EMBL" id="LR215024">
    <property type="protein sequence ID" value="VEU70023.1"/>
    <property type="molecule type" value="Genomic_DNA"/>
</dbReference>
<protein>
    <submittedName>
        <fullName evidence="1">Uncharacterized protein</fullName>
    </submittedName>
</protein>
<keyword evidence="2" id="KW-1185">Reference proteome</keyword>
<dbReference type="Proteomes" id="UP000290815">
    <property type="component" value="Chromosome"/>
</dbReference>
<accession>A0A449AU66</accession>
<reference evidence="1 2" key="1">
    <citation type="submission" date="2019-01" db="EMBL/GenBank/DDBJ databases">
        <authorList>
            <consortium name="Pathogen Informatics"/>
        </authorList>
    </citation>
    <scope>NUCLEOTIDE SEQUENCE [LARGE SCALE GENOMIC DNA]</scope>
    <source>
        <strain evidence="1 2">NCTC10194</strain>
    </source>
</reference>
<sequence length="92" mass="11183">MNLTNVLIYEKPNFFMENTIRNWRDYKAIISSQYDNKAIEKDGRYIKISELNFQTKHELLNDNTEHGYVGVDAQKEYKNWENNWKKSLKKNY</sequence>
<dbReference type="RefSeq" id="WP_027333895.1">
    <property type="nucleotide sequence ID" value="NZ_LR215024.1"/>
</dbReference>
<gene>
    <name evidence="1" type="ORF">NCTC10194_00017</name>
</gene>
<name>A0A449AU66_9BACT</name>
<dbReference type="AlphaFoldDB" id="A0A449AU66"/>
<evidence type="ECO:0000313" key="2">
    <source>
        <dbReference type="Proteomes" id="UP000290815"/>
    </source>
</evidence>
<proteinExistence type="predicted"/>